<dbReference type="Proteomes" id="UP000887576">
    <property type="component" value="Unplaced"/>
</dbReference>
<proteinExistence type="predicted"/>
<reference evidence="2" key="1">
    <citation type="submission" date="2022-11" db="UniProtKB">
        <authorList>
            <consortium name="WormBaseParasite"/>
        </authorList>
    </citation>
    <scope>IDENTIFICATION</scope>
</reference>
<dbReference type="WBParaSite" id="JU765_v2.g3540.t1">
    <property type="protein sequence ID" value="JU765_v2.g3540.t1"/>
    <property type="gene ID" value="JU765_v2.g3540"/>
</dbReference>
<organism evidence="1 2">
    <name type="scientific">Panagrolaimus sp. JU765</name>
    <dbReference type="NCBI Taxonomy" id="591449"/>
    <lineage>
        <taxon>Eukaryota</taxon>
        <taxon>Metazoa</taxon>
        <taxon>Ecdysozoa</taxon>
        <taxon>Nematoda</taxon>
        <taxon>Chromadorea</taxon>
        <taxon>Rhabditida</taxon>
        <taxon>Tylenchina</taxon>
        <taxon>Panagrolaimomorpha</taxon>
        <taxon>Panagrolaimoidea</taxon>
        <taxon>Panagrolaimidae</taxon>
        <taxon>Panagrolaimus</taxon>
    </lineage>
</organism>
<accession>A0AC34R5G9</accession>
<evidence type="ECO:0000313" key="1">
    <source>
        <dbReference type="Proteomes" id="UP000887576"/>
    </source>
</evidence>
<name>A0AC34R5G9_9BILA</name>
<sequence>MIGMMDTNYSQWIPESTPRIDPPQLFPPITDLGLSQSIQSAHPQLPKQQIQVPNNNPPPKFVPIVSTIVPRVQKRQPPPRKIISTRNRVTWPTRYPTTRPRYCPNPMASQKLPTNNTAVDVKCAIPANSAEESMPCSSRTKFVQSLPDPAPVPVPSEKTVHSSNCVTELMGETGGFSECGVINFMIPEKKEPQIPSKALTETSTKEATVEEANAKIDEYLRFFAEKERQEKEQTIAKENENNQEPPMKKIKTEEINEPKTMVTIPKKEGKIVPKATGKR</sequence>
<protein>
    <submittedName>
        <fullName evidence="2">Uncharacterized protein</fullName>
    </submittedName>
</protein>
<evidence type="ECO:0000313" key="2">
    <source>
        <dbReference type="WBParaSite" id="JU765_v2.g3540.t1"/>
    </source>
</evidence>